<sequence>MLEPAEGLFQTPARMVERDEGQHAMPAEAARIGDAPFAPIISMEAVEELGHDRVNPSSFRETLSMIDVCIISV</sequence>
<proteinExistence type="predicted"/>
<gene>
    <name evidence="1" type="ORF">WL29_25630</name>
</gene>
<protein>
    <submittedName>
        <fullName evidence="1">Uncharacterized protein</fullName>
    </submittedName>
</protein>
<evidence type="ECO:0000313" key="2">
    <source>
        <dbReference type="Proteomes" id="UP000060630"/>
    </source>
</evidence>
<organism evidence="1 2">
    <name type="scientific">Burkholderia ubonensis</name>
    <dbReference type="NCBI Taxonomy" id="101571"/>
    <lineage>
        <taxon>Bacteria</taxon>
        <taxon>Pseudomonadati</taxon>
        <taxon>Pseudomonadota</taxon>
        <taxon>Betaproteobacteria</taxon>
        <taxon>Burkholderiales</taxon>
        <taxon>Burkholderiaceae</taxon>
        <taxon>Burkholderia</taxon>
        <taxon>Burkholderia cepacia complex</taxon>
    </lineage>
</organism>
<reference evidence="1 2" key="1">
    <citation type="submission" date="2015-11" db="EMBL/GenBank/DDBJ databases">
        <title>Expanding the genomic diversity of Burkholderia species for the development of highly accurate diagnostics.</title>
        <authorList>
            <person name="Sahl J."/>
            <person name="Keim P."/>
            <person name="Wagner D."/>
        </authorList>
    </citation>
    <scope>NUCLEOTIDE SEQUENCE [LARGE SCALE GENOMIC DNA]</scope>
    <source>
        <strain evidence="1 2">MSMB2087WGS</strain>
    </source>
</reference>
<dbReference type="Proteomes" id="UP000060630">
    <property type="component" value="Unassembled WGS sequence"/>
</dbReference>
<accession>A0A124NBU3</accession>
<name>A0A124NBU3_9BURK</name>
<dbReference type="EMBL" id="LPHD01000061">
    <property type="protein sequence ID" value="KWA83012.1"/>
    <property type="molecule type" value="Genomic_DNA"/>
</dbReference>
<evidence type="ECO:0000313" key="1">
    <source>
        <dbReference type="EMBL" id="KWA83012.1"/>
    </source>
</evidence>
<comment type="caution">
    <text evidence="1">The sequence shown here is derived from an EMBL/GenBank/DDBJ whole genome shotgun (WGS) entry which is preliminary data.</text>
</comment>
<dbReference type="AlphaFoldDB" id="A0A124NBU3"/>